<dbReference type="Proteomes" id="UP000465609">
    <property type="component" value="Chromosome"/>
</dbReference>
<name>A0ABM7IHN1_9MYCO</name>
<protein>
    <recommendedName>
        <fullName evidence="3">Peptidase C51 domain-containing protein</fullName>
    </recommendedName>
</protein>
<evidence type="ECO:0000256" key="2">
    <source>
        <dbReference type="SAM" id="SignalP"/>
    </source>
</evidence>
<evidence type="ECO:0000313" key="5">
    <source>
        <dbReference type="Proteomes" id="UP000465609"/>
    </source>
</evidence>
<feature type="region of interest" description="Disordered" evidence="1">
    <location>
        <begin position="35"/>
        <end position="67"/>
    </location>
</feature>
<keyword evidence="5" id="KW-1185">Reference proteome</keyword>
<feature type="domain" description="Peptidase C51" evidence="3">
    <location>
        <begin position="48"/>
        <end position="176"/>
    </location>
</feature>
<reference evidence="4 5" key="1">
    <citation type="journal article" date="2019" name="Emerg. Microbes Infect.">
        <title>Comprehensive subspecies identification of 175 nontuberculous mycobacteria species based on 7547 genomic profiles.</title>
        <authorList>
            <person name="Matsumoto Y."/>
            <person name="Kinjo T."/>
            <person name="Motooka D."/>
            <person name="Nabeya D."/>
            <person name="Jung N."/>
            <person name="Uechi K."/>
            <person name="Horii T."/>
            <person name="Iida T."/>
            <person name="Fujita J."/>
            <person name="Nakamura S."/>
        </authorList>
    </citation>
    <scope>NUCLEOTIDE SEQUENCE [LARGE SCALE GENOMIC DNA]</scope>
    <source>
        <strain evidence="4 5">JCM 15296</strain>
    </source>
</reference>
<feature type="chain" id="PRO_5045902057" description="Peptidase C51 domain-containing protein" evidence="2">
    <location>
        <begin position="20"/>
        <end position="178"/>
    </location>
</feature>
<dbReference type="Pfam" id="PF05257">
    <property type="entry name" value="CHAP"/>
    <property type="match status" value="1"/>
</dbReference>
<feature type="compositionally biased region" description="Polar residues" evidence="1">
    <location>
        <begin position="40"/>
        <end position="55"/>
    </location>
</feature>
<organism evidence="4 5">
    <name type="scientific">Mycolicibacterium aubagnense</name>
    <dbReference type="NCBI Taxonomy" id="319707"/>
    <lineage>
        <taxon>Bacteria</taxon>
        <taxon>Bacillati</taxon>
        <taxon>Actinomycetota</taxon>
        <taxon>Actinomycetes</taxon>
        <taxon>Mycobacteriales</taxon>
        <taxon>Mycobacteriaceae</taxon>
        <taxon>Mycolicibacterium</taxon>
    </lineage>
</organism>
<dbReference type="InterPro" id="IPR038765">
    <property type="entry name" value="Papain-like_cys_pep_sf"/>
</dbReference>
<dbReference type="RefSeq" id="WP_163911525.1">
    <property type="nucleotide sequence ID" value="NZ_AP022577.1"/>
</dbReference>
<keyword evidence="2" id="KW-0732">Signal</keyword>
<gene>
    <name evidence="4" type="ORF">MAUB_40770</name>
</gene>
<evidence type="ECO:0000259" key="3">
    <source>
        <dbReference type="PROSITE" id="PS50911"/>
    </source>
</evidence>
<proteinExistence type="predicted"/>
<feature type="signal peptide" evidence="2">
    <location>
        <begin position="1"/>
        <end position="19"/>
    </location>
</feature>
<dbReference type="PROSITE" id="PS50911">
    <property type="entry name" value="CHAP"/>
    <property type="match status" value="1"/>
</dbReference>
<dbReference type="SUPFAM" id="SSF54001">
    <property type="entry name" value="Cysteine proteinases"/>
    <property type="match status" value="1"/>
</dbReference>
<dbReference type="InterPro" id="IPR007921">
    <property type="entry name" value="CHAP_dom"/>
</dbReference>
<sequence length="178" mass="18816">MSFRSYAGGMLAAALIAGAGVVSAPLSNADSPVYVDPTGYGQQTGQSAGQPSSLPGRTMGAVQASNSGGPGQCTWGALQKAFENVGYYPDIHGNAKLWADSARSRGWTVVDEPQARSIAVYPSELPGVSEYGHVAWVNSVSGRWINITEMNNESHGGPFAWWTRDTQHIPGMSYILLP</sequence>
<evidence type="ECO:0000313" key="4">
    <source>
        <dbReference type="EMBL" id="BBX86204.1"/>
    </source>
</evidence>
<accession>A0ABM7IHN1</accession>
<dbReference type="Gene3D" id="3.90.1720.10">
    <property type="entry name" value="endopeptidase domain like (from Nostoc punctiforme)"/>
    <property type="match status" value="1"/>
</dbReference>
<evidence type="ECO:0000256" key="1">
    <source>
        <dbReference type="SAM" id="MobiDB-lite"/>
    </source>
</evidence>
<dbReference type="EMBL" id="AP022577">
    <property type="protein sequence ID" value="BBX86204.1"/>
    <property type="molecule type" value="Genomic_DNA"/>
</dbReference>